<dbReference type="AlphaFoldDB" id="A0ABD2PKQ4"/>
<feature type="domain" description="Vps41 beta-propeller" evidence="1">
    <location>
        <begin position="9"/>
        <end position="58"/>
    </location>
</feature>
<sequence>MDEECEPKLSYKRLKFQVSNIVLKDSVTCMATHSKFISLGTSSGAVHVLDHIGSTTQNGEYKL</sequence>
<proteinExistence type="predicted"/>
<dbReference type="EMBL" id="JBJKFK010006264">
    <property type="protein sequence ID" value="KAL3307894.1"/>
    <property type="molecule type" value="Genomic_DNA"/>
</dbReference>
<dbReference type="Proteomes" id="UP001626550">
    <property type="component" value="Unassembled WGS sequence"/>
</dbReference>
<reference evidence="2 3" key="1">
    <citation type="submission" date="2024-11" db="EMBL/GenBank/DDBJ databases">
        <title>Adaptive evolution of stress response genes in parasites aligns with host niche diversity.</title>
        <authorList>
            <person name="Hahn C."/>
            <person name="Resl P."/>
        </authorList>
    </citation>
    <scope>NUCLEOTIDE SEQUENCE [LARGE SCALE GENOMIC DNA]</scope>
    <source>
        <strain evidence="2">EGGRZ-B1_66</strain>
        <tissue evidence="2">Body</tissue>
    </source>
</reference>
<organism evidence="2 3">
    <name type="scientific">Cichlidogyrus casuarinus</name>
    <dbReference type="NCBI Taxonomy" id="1844966"/>
    <lineage>
        <taxon>Eukaryota</taxon>
        <taxon>Metazoa</taxon>
        <taxon>Spiralia</taxon>
        <taxon>Lophotrochozoa</taxon>
        <taxon>Platyhelminthes</taxon>
        <taxon>Monogenea</taxon>
        <taxon>Monopisthocotylea</taxon>
        <taxon>Dactylogyridea</taxon>
        <taxon>Ancyrocephalidae</taxon>
        <taxon>Cichlidogyrus</taxon>
    </lineage>
</organism>
<name>A0ABD2PKQ4_9PLAT</name>
<evidence type="ECO:0000259" key="1">
    <source>
        <dbReference type="Pfam" id="PF23411"/>
    </source>
</evidence>
<dbReference type="Pfam" id="PF23411">
    <property type="entry name" value="Beta-prop_Vps41"/>
    <property type="match status" value="1"/>
</dbReference>
<accession>A0ABD2PKQ4</accession>
<keyword evidence="3" id="KW-1185">Reference proteome</keyword>
<evidence type="ECO:0000313" key="3">
    <source>
        <dbReference type="Proteomes" id="UP001626550"/>
    </source>
</evidence>
<evidence type="ECO:0000313" key="2">
    <source>
        <dbReference type="EMBL" id="KAL3307894.1"/>
    </source>
</evidence>
<dbReference type="InterPro" id="IPR057780">
    <property type="entry name" value="Beta-prop_Vps41"/>
</dbReference>
<comment type="caution">
    <text evidence="2">The sequence shown here is derived from an EMBL/GenBank/DDBJ whole genome shotgun (WGS) entry which is preliminary data.</text>
</comment>
<feature type="non-terminal residue" evidence="2">
    <location>
        <position position="63"/>
    </location>
</feature>
<protein>
    <recommendedName>
        <fullName evidence="1">Vps41 beta-propeller domain-containing protein</fullName>
    </recommendedName>
</protein>
<gene>
    <name evidence="2" type="ORF">Ciccas_013582</name>
</gene>